<evidence type="ECO:0000313" key="1">
    <source>
        <dbReference type="EMBL" id="GBO98335.1"/>
    </source>
</evidence>
<reference evidence="1 2" key="1">
    <citation type="journal article" date="2019" name="Commun. Biol.">
        <title>The bagworm genome reveals a unique fibroin gene that provides high tensile strength.</title>
        <authorList>
            <person name="Kono N."/>
            <person name="Nakamura H."/>
            <person name="Ohtoshi R."/>
            <person name="Tomita M."/>
            <person name="Numata K."/>
            <person name="Arakawa K."/>
        </authorList>
    </citation>
    <scope>NUCLEOTIDE SEQUENCE [LARGE SCALE GENOMIC DNA]</scope>
</reference>
<protein>
    <submittedName>
        <fullName evidence="1">Protein bark beetle</fullName>
    </submittedName>
</protein>
<evidence type="ECO:0000313" key="2">
    <source>
        <dbReference type="Proteomes" id="UP000299102"/>
    </source>
</evidence>
<organism evidence="1 2">
    <name type="scientific">Eumeta variegata</name>
    <name type="common">Bagworm moth</name>
    <name type="synonym">Eumeta japonica</name>
    <dbReference type="NCBI Taxonomy" id="151549"/>
    <lineage>
        <taxon>Eukaryota</taxon>
        <taxon>Metazoa</taxon>
        <taxon>Ecdysozoa</taxon>
        <taxon>Arthropoda</taxon>
        <taxon>Hexapoda</taxon>
        <taxon>Insecta</taxon>
        <taxon>Pterygota</taxon>
        <taxon>Neoptera</taxon>
        <taxon>Endopterygota</taxon>
        <taxon>Lepidoptera</taxon>
        <taxon>Glossata</taxon>
        <taxon>Ditrysia</taxon>
        <taxon>Tineoidea</taxon>
        <taxon>Psychidae</taxon>
        <taxon>Oiketicinae</taxon>
        <taxon>Eumeta</taxon>
    </lineage>
</organism>
<dbReference type="OrthoDB" id="536948at2759"/>
<proteinExistence type="predicted"/>
<dbReference type="EMBL" id="BGZK01000001">
    <property type="protein sequence ID" value="GBO98335.1"/>
    <property type="molecule type" value="Genomic_DNA"/>
</dbReference>
<dbReference type="Proteomes" id="UP000299102">
    <property type="component" value="Unassembled WGS sequence"/>
</dbReference>
<name>A0A4C1S8R2_EUMVA</name>
<gene>
    <name evidence="1" type="primary">bark</name>
    <name evidence="1" type="ORF">EVAR_20_1</name>
</gene>
<comment type="caution">
    <text evidence="1">The sequence shown here is derived from an EMBL/GenBank/DDBJ whole genome shotgun (WGS) entry which is preliminary data.</text>
</comment>
<dbReference type="AlphaFoldDB" id="A0A4C1S8R2"/>
<accession>A0A4C1S8R2</accession>
<sequence length="271" mass="29129">MRKRKRVAGGNERKILRLSEEGGQRLYGRGGGSEPVKRLVRLCSTVARVAARYLVSTTPPLLRSAAMECCEDTGVQKRHSQFGDTKYKWRTVLLLVLASCSTCGGQDAEVDPYLVNTTSGLTELTGGILAGGQTTWRAESSPYLLRDDLLVERNAELVIEPGVEIRFAPMVGITVRGQLTAVRIVNQGHVLMKAAAVPHSKKGAGAAPLAPSNSLPILKLIASVETYIANSTLVFEKRSEPGYDEHLFRAAGSMNGLCMAPAPGSLDMHGL</sequence>
<dbReference type="STRING" id="151549.A0A4C1S8R2"/>
<keyword evidence="2" id="KW-1185">Reference proteome</keyword>